<dbReference type="Proteomes" id="UP000432464">
    <property type="component" value="Unassembled WGS sequence"/>
</dbReference>
<keyword evidence="2" id="KW-1185">Reference proteome</keyword>
<evidence type="ECO:0000313" key="2">
    <source>
        <dbReference type="Proteomes" id="UP000432464"/>
    </source>
</evidence>
<proteinExistence type="predicted"/>
<reference evidence="1 2" key="1">
    <citation type="submission" date="2019-11" db="EMBL/GenBank/DDBJ databases">
        <title>Nocardia sp. nov. CT2-14 isolated from soil.</title>
        <authorList>
            <person name="Kanchanasin P."/>
            <person name="Tanasupawat S."/>
            <person name="Yuki M."/>
            <person name="Kudo T."/>
        </authorList>
    </citation>
    <scope>NUCLEOTIDE SEQUENCE [LARGE SCALE GENOMIC DNA]</scope>
    <source>
        <strain evidence="1 2">CT2-14</strain>
    </source>
</reference>
<sequence length="84" mass="8174">MYIGDSNRRSSIIDATAPGACVQDNLFLAAGAPVTAKGGAPIADIGVARALSNSASPRPAMDAPMAMSAPSGKFAQAGVAALGS</sequence>
<dbReference type="RefSeq" id="WP_154788869.1">
    <property type="nucleotide sequence ID" value="NZ_WMBB01000007.1"/>
</dbReference>
<gene>
    <name evidence="1" type="ORF">GLP40_16895</name>
</gene>
<accession>A0A6I3L1H5</accession>
<protein>
    <submittedName>
        <fullName evidence="1">Uncharacterized protein</fullName>
    </submittedName>
</protein>
<dbReference type="EMBL" id="WMBB01000007">
    <property type="protein sequence ID" value="MTE14434.1"/>
    <property type="molecule type" value="Genomic_DNA"/>
</dbReference>
<evidence type="ECO:0000313" key="1">
    <source>
        <dbReference type="EMBL" id="MTE14434.1"/>
    </source>
</evidence>
<organism evidence="1 2">
    <name type="scientific">Nocardia aurantiaca</name>
    <dbReference type="NCBI Taxonomy" id="2675850"/>
    <lineage>
        <taxon>Bacteria</taxon>
        <taxon>Bacillati</taxon>
        <taxon>Actinomycetota</taxon>
        <taxon>Actinomycetes</taxon>
        <taxon>Mycobacteriales</taxon>
        <taxon>Nocardiaceae</taxon>
        <taxon>Nocardia</taxon>
    </lineage>
</organism>
<dbReference type="AlphaFoldDB" id="A0A6I3L1H5"/>
<comment type="caution">
    <text evidence="1">The sequence shown here is derived from an EMBL/GenBank/DDBJ whole genome shotgun (WGS) entry which is preliminary data.</text>
</comment>
<name>A0A6I3L1H5_9NOCA</name>